<feature type="region of interest" description="Disordered" evidence="2">
    <location>
        <begin position="537"/>
        <end position="588"/>
    </location>
</feature>
<protein>
    <submittedName>
        <fullName evidence="3">Uncharacterized protein</fullName>
    </submittedName>
</protein>
<feature type="compositionally biased region" description="Acidic residues" evidence="2">
    <location>
        <begin position="550"/>
        <end position="576"/>
    </location>
</feature>
<sequence length="588" mass="65852">MHPHLPWSGPDFLLSDFPEVCSDLDTMVRYSSGNPSFVDCEANAVDERCLKEYRTFFHIPSEVVFRLPGGNAAWNPPQGCMAIYGFMLYCGVTLPIPGFIARFLSSIKCAPMQLTPNAYRNLIGLYCLWRSLNFDAPTVNEIKHCLIFRKSVNETGSYFLASYHSSRWLPIGEDGKWMEGTLDLSSTYTDQPKLTKDEADRVSQAVQTSMDSRNFKTLVIVEKLTHFGLTPELTNNRNHSKGSELTGSDPIDSVFRDLDPLSEQKSSKVVTDGSQTHFQDSDFSVLPNRSLGHNVLHPSATLSGFFGGEGSARPTVVETTGSLLSDPDHLDPTVTLHWAMTAIEDREKLNEQVNSLVKEKTKLLADNAKLLANHGTALSVEKKKNEESSRRVAALEKQRDSLSFRLKEYERDFQTAKTEIGIRAISLFKHSPAFEVFAHKEFVKGVDACKDLVRSLDHPAVADQIDESMRLNLQEAELDLQKQVTRWESDRKKKKMPLLDVYIDLKARADQCFGNDCPGNLWLDPLINYGLDSKFENEDFRDDGTQGEGDHEDDDQVEEKEDEEVPAEDFQGDTGDDIGGSAKDGGES</sequence>
<dbReference type="Proteomes" id="UP001168877">
    <property type="component" value="Unassembled WGS sequence"/>
</dbReference>
<name>A0AA39RM97_ACESA</name>
<accession>A0AA39RM97</accession>
<comment type="caution">
    <text evidence="3">The sequence shown here is derived from an EMBL/GenBank/DDBJ whole genome shotgun (WGS) entry which is preliminary data.</text>
</comment>
<reference evidence="3" key="2">
    <citation type="submission" date="2023-06" db="EMBL/GenBank/DDBJ databases">
        <authorList>
            <person name="Swenson N.G."/>
            <person name="Wegrzyn J.L."/>
            <person name="Mcevoy S.L."/>
        </authorList>
    </citation>
    <scope>NUCLEOTIDE SEQUENCE</scope>
    <source>
        <strain evidence="3">NS2018</strain>
        <tissue evidence="3">Leaf</tissue>
    </source>
</reference>
<feature type="region of interest" description="Disordered" evidence="2">
    <location>
        <begin position="232"/>
        <end position="254"/>
    </location>
</feature>
<dbReference type="AlphaFoldDB" id="A0AA39RM97"/>
<feature type="coiled-coil region" evidence="1">
    <location>
        <begin position="339"/>
        <end position="419"/>
    </location>
</feature>
<evidence type="ECO:0000256" key="2">
    <source>
        <dbReference type="SAM" id="MobiDB-lite"/>
    </source>
</evidence>
<reference evidence="3" key="1">
    <citation type="journal article" date="2022" name="Plant J.">
        <title>Strategies of tolerance reflected in two North American maple genomes.</title>
        <authorList>
            <person name="McEvoy S.L."/>
            <person name="Sezen U.U."/>
            <person name="Trouern-Trend A."/>
            <person name="McMahon S.M."/>
            <person name="Schaberg P.G."/>
            <person name="Yang J."/>
            <person name="Wegrzyn J.L."/>
            <person name="Swenson N.G."/>
        </authorList>
    </citation>
    <scope>NUCLEOTIDE SEQUENCE</scope>
    <source>
        <strain evidence="3">NS2018</strain>
    </source>
</reference>
<keyword evidence="4" id="KW-1185">Reference proteome</keyword>
<keyword evidence="1" id="KW-0175">Coiled coil</keyword>
<evidence type="ECO:0000313" key="3">
    <source>
        <dbReference type="EMBL" id="KAK0574802.1"/>
    </source>
</evidence>
<evidence type="ECO:0000256" key="1">
    <source>
        <dbReference type="SAM" id="Coils"/>
    </source>
</evidence>
<organism evidence="3 4">
    <name type="scientific">Acer saccharum</name>
    <name type="common">Sugar maple</name>
    <dbReference type="NCBI Taxonomy" id="4024"/>
    <lineage>
        <taxon>Eukaryota</taxon>
        <taxon>Viridiplantae</taxon>
        <taxon>Streptophyta</taxon>
        <taxon>Embryophyta</taxon>
        <taxon>Tracheophyta</taxon>
        <taxon>Spermatophyta</taxon>
        <taxon>Magnoliopsida</taxon>
        <taxon>eudicotyledons</taxon>
        <taxon>Gunneridae</taxon>
        <taxon>Pentapetalae</taxon>
        <taxon>rosids</taxon>
        <taxon>malvids</taxon>
        <taxon>Sapindales</taxon>
        <taxon>Sapindaceae</taxon>
        <taxon>Hippocastanoideae</taxon>
        <taxon>Acereae</taxon>
        <taxon>Acer</taxon>
    </lineage>
</organism>
<gene>
    <name evidence="3" type="ORF">LWI29_029323</name>
</gene>
<proteinExistence type="predicted"/>
<evidence type="ECO:0000313" key="4">
    <source>
        <dbReference type="Proteomes" id="UP001168877"/>
    </source>
</evidence>
<dbReference type="EMBL" id="JAUESC010000387">
    <property type="protein sequence ID" value="KAK0574802.1"/>
    <property type="molecule type" value="Genomic_DNA"/>
</dbReference>